<evidence type="ECO:0000256" key="1">
    <source>
        <dbReference type="SAM" id="Phobius"/>
    </source>
</evidence>
<dbReference type="AlphaFoldDB" id="A0A7X0F1Y7"/>
<sequence>MTEPSGGSDRQGRPVVVPALGLVAVTAIGVTALMGGLREAPDEPPALAKGAVLDQGRYSTRFVQSRVRVVPGDSPFSEDRRFVELVFEVTNKGDETTSVGLPPTKEEHAAFGESFASSLVKISPAFPADAGPSVFAVAKGGETRQLHPGVKSTVIVRYRLGAGDKPPAKFTLDVAGFAYEPGFNDPTERWQKVTEEAAGKIVPEVKARVTLPVEEGEPA</sequence>
<evidence type="ECO:0000313" key="3">
    <source>
        <dbReference type="Proteomes" id="UP000583800"/>
    </source>
</evidence>
<feature type="transmembrane region" description="Helical" evidence="1">
    <location>
        <begin position="15"/>
        <end position="37"/>
    </location>
</feature>
<proteinExistence type="predicted"/>
<organism evidence="2 3">
    <name type="scientific">Nonomuraea muscovyensis</name>
    <dbReference type="NCBI Taxonomy" id="1124761"/>
    <lineage>
        <taxon>Bacteria</taxon>
        <taxon>Bacillati</taxon>
        <taxon>Actinomycetota</taxon>
        <taxon>Actinomycetes</taxon>
        <taxon>Streptosporangiales</taxon>
        <taxon>Streptosporangiaceae</taxon>
        <taxon>Nonomuraea</taxon>
    </lineage>
</organism>
<dbReference type="Proteomes" id="UP000583800">
    <property type="component" value="Unassembled WGS sequence"/>
</dbReference>
<protein>
    <recommendedName>
        <fullName evidence="4">DUF4352 domain-containing protein</fullName>
    </recommendedName>
</protein>
<accession>A0A7X0F1Y7</accession>
<gene>
    <name evidence="2" type="ORF">FHU36_006811</name>
</gene>
<keyword evidence="1" id="KW-0812">Transmembrane</keyword>
<evidence type="ECO:0000313" key="2">
    <source>
        <dbReference type="EMBL" id="MBB6350239.1"/>
    </source>
</evidence>
<evidence type="ECO:0008006" key="4">
    <source>
        <dbReference type="Google" id="ProtNLM"/>
    </source>
</evidence>
<comment type="caution">
    <text evidence="2">The sequence shown here is derived from an EMBL/GenBank/DDBJ whole genome shotgun (WGS) entry which is preliminary data.</text>
</comment>
<dbReference type="EMBL" id="JACHJB010000003">
    <property type="protein sequence ID" value="MBB6350239.1"/>
    <property type="molecule type" value="Genomic_DNA"/>
</dbReference>
<dbReference type="RefSeq" id="WP_185088068.1">
    <property type="nucleotide sequence ID" value="NZ_JACHJB010000003.1"/>
</dbReference>
<keyword evidence="1" id="KW-0472">Membrane</keyword>
<keyword evidence="3" id="KW-1185">Reference proteome</keyword>
<name>A0A7X0F1Y7_9ACTN</name>
<keyword evidence="1" id="KW-1133">Transmembrane helix</keyword>
<reference evidence="2 3" key="1">
    <citation type="submission" date="2020-08" db="EMBL/GenBank/DDBJ databases">
        <title>Sequencing the genomes of 1000 actinobacteria strains.</title>
        <authorList>
            <person name="Klenk H.-P."/>
        </authorList>
    </citation>
    <scope>NUCLEOTIDE SEQUENCE [LARGE SCALE GENOMIC DNA]</scope>
    <source>
        <strain evidence="2 3">DSM 45913</strain>
    </source>
</reference>